<evidence type="ECO:0000256" key="2">
    <source>
        <dbReference type="SAM" id="SignalP"/>
    </source>
</evidence>
<evidence type="ECO:0000313" key="3">
    <source>
        <dbReference type="EMBL" id="AYD89635.1"/>
    </source>
</evidence>
<dbReference type="PROSITE" id="PS51257">
    <property type="entry name" value="PROKAR_LIPOPROTEIN"/>
    <property type="match status" value="1"/>
</dbReference>
<organism evidence="3 4">
    <name type="scientific">Actinomyces lilanjuaniae</name>
    <dbReference type="NCBI Taxonomy" id="2321394"/>
    <lineage>
        <taxon>Bacteria</taxon>
        <taxon>Bacillati</taxon>
        <taxon>Actinomycetota</taxon>
        <taxon>Actinomycetes</taxon>
        <taxon>Actinomycetales</taxon>
        <taxon>Actinomycetaceae</taxon>
        <taxon>Actinomyces</taxon>
    </lineage>
</organism>
<evidence type="ECO:0000256" key="1">
    <source>
        <dbReference type="SAM" id="Phobius"/>
    </source>
</evidence>
<dbReference type="EMBL" id="CP032514">
    <property type="protein sequence ID" value="AYD89635.1"/>
    <property type="molecule type" value="Genomic_DNA"/>
</dbReference>
<reference evidence="3 4" key="1">
    <citation type="submission" date="2018-09" db="EMBL/GenBank/DDBJ databases">
        <authorList>
            <person name="Li J."/>
        </authorList>
    </citation>
    <scope>NUCLEOTIDE SEQUENCE [LARGE SCALE GENOMIC DNA]</scope>
    <source>
        <strain evidence="3 4">2129</strain>
    </source>
</reference>
<feature type="signal peptide" evidence="2">
    <location>
        <begin position="1"/>
        <end position="24"/>
    </location>
</feature>
<keyword evidence="2" id="KW-0732">Signal</keyword>
<accession>A0ABM6Z2Y7</accession>
<sequence>MRLTRSSTVSSRRLATAALGSACAALCACTGLAGRSPVLTRTNFHGRRVSLRGGAGAAVGSVVACLAAGEQAAGTVVPAAVATGAGAVAGLVDDLDEGAHDGEHVAKGLRGHLGALARGRVTTGVVKIVVIGAGAAVAGGLLAADRGRGRAGAGRARRCAVLGDAVVTTVTIASWANVMNLLDLRPGRTLKATGLVSALVLVVPIDRAAASRRLAAGALGVVAACLPGDLRERTMLGDTGANALGALVGTAVASHPCRVAREAAALLGVVLVLASEKVSFSSVIDKVPALAALDRLGRRP</sequence>
<proteinExistence type="predicted"/>
<name>A0ABM6Z2Y7_9ACTO</name>
<dbReference type="Proteomes" id="UP000273001">
    <property type="component" value="Chromosome"/>
</dbReference>
<keyword evidence="1" id="KW-0812">Transmembrane</keyword>
<gene>
    <name evidence="3" type="ORF">D5R93_05495</name>
</gene>
<dbReference type="RefSeq" id="WP_119834922.1">
    <property type="nucleotide sequence ID" value="NZ_CP032514.1"/>
</dbReference>
<feature type="transmembrane region" description="Helical" evidence="1">
    <location>
        <begin position="124"/>
        <end position="144"/>
    </location>
</feature>
<keyword evidence="1" id="KW-0472">Membrane</keyword>
<keyword evidence="4" id="KW-1185">Reference proteome</keyword>
<feature type="chain" id="PRO_5045942462" evidence="2">
    <location>
        <begin position="25"/>
        <end position="300"/>
    </location>
</feature>
<keyword evidence="1" id="KW-1133">Transmembrane helix</keyword>
<protein>
    <submittedName>
        <fullName evidence="3">Uncharacterized protein</fullName>
    </submittedName>
</protein>
<evidence type="ECO:0000313" key="4">
    <source>
        <dbReference type="Proteomes" id="UP000273001"/>
    </source>
</evidence>